<evidence type="ECO:0000256" key="7">
    <source>
        <dbReference type="SAM" id="MobiDB-lite"/>
    </source>
</evidence>
<dbReference type="InterPro" id="IPR025829">
    <property type="entry name" value="Zn_knuckle_CX2CX3GHX4C"/>
</dbReference>
<dbReference type="InterPro" id="IPR036875">
    <property type="entry name" value="Znf_CCHC_sf"/>
</dbReference>
<feature type="compositionally biased region" description="Basic and acidic residues" evidence="7">
    <location>
        <begin position="1409"/>
        <end position="1496"/>
    </location>
</feature>
<feature type="domain" description="DWNN" evidence="10">
    <location>
        <begin position="3"/>
        <end position="76"/>
    </location>
</feature>
<feature type="region of interest" description="Disordered" evidence="7">
    <location>
        <begin position="1214"/>
        <end position="1234"/>
    </location>
</feature>
<feature type="compositionally biased region" description="Basic and acidic residues" evidence="7">
    <location>
        <begin position="1087"/>
        <end position="1096"/>
    </location>
</feature>
<feature type="region of interest" description="Disordered" evidence="7">
    <location>
        <begin position="602"/>
        <end position="626"/>
    </location>
</feature>
<feature type="compositionally biased region" description="Basic residues" evidence="7">
    <location>
        <begin position="753"/>
        <end position="776"/>
    </location>
</feature>
<feature type="compositionally biased region" description="Basic residues" evidence="7">
    <location>
        <begin position="708"/>
        <end position="728"/>
    </location>
</feature>
<dbReference type="OrthoDB" id="106784at2759"/>
<keyword evidence="5" id="KW-0539">Nucleus</keyword>
<feature type="compositionally biased region" description="Basic and acidic residues" evidence="7">
    <location>
        <begin position="543"/>
        <end position="559"/>
    </location>
</feature>
<feature type="compositionally biased region" description="Basic and acidic residues" evidence="7">
    <location>
        <begin position="883"/>
        <end position="895"/>
    </location>
</feature>
<feature type="compositionally biased region" description="Acidic residues" evidence="7">
    <location>
        <begin position="1498"/>
        <end position="1508"/>
    </location>
</feature>
<dbReference type="GO" id="GO:0003676">
    <property type="term" value="F:nucleic acid binding"/>
    <property type="evidence" value="ECO:0007669"/>
    <property type="project" value="InterPro"/>
</dbReference>
<dbReference type="PROSITE" id="PS50158">
    <property type="entry name" value="ZF_CCHC"/>
    <property type="match status" value="1"/>
</dbReference>
<dbReference type="SUPFAM" id="SSF57850">
    <property type="entry name" value="RING/U-box"/>
    <property type="match status" value="1"/>
</dbReference>
<feature type="region of interest" description="Disordered" evidence="7">
    <location>
        <begin position="649"/>
        <end position="827"/>
    </location>
</feature>
<accession>A0A5E4M2E5</accession>
<feature type="compositionally biased region" description="Basic and acidic residues" evidence="7">
    <location>
        <begin position="1248"/>
        <end position="1288"/>
    </location>
</feature>
<keyword evidence="3 6" id="KW-0863">Zinc-finger</keyword>
<feature type="compositionally biased region" description="Low complexity" evidence="7">
    <location>
        <begin position="1524"/>
        <end position="1536"/>
    </location>
</feature>
<dbReference type="Pfam" id="PF08783">
    <property type="entry name" value="DWNN"/>
    <property type="match status" value="1"/>
</dbReference>
<dbReference type="GO" id="GO:0008270">
    <property type="term" value="F:zinc ion binding"/>
    <property type="evidence" value="ECO:0007669"/>
    <property type="project" value="UniProtKB-KW"/>
</dbReference>
<feature type="compositionally biased region" description="Basic and acidic residues" evidence="7">
    <location>
        <begin position="953"/>
        <end position="979"/>
    </location>
</feature>
<feature type="region of interest" description="Disordered" evidence="7">
    <location>
        <begin position="406"/>
        <end position="428"/>
    </location>
</feature>
<feature type="region of interest" description="Disordered" evidence="7">
    <location>
        <begin position="491"/>
        <end position="572"/>
    </location>
</feature>
<keyword evidence="12" id="KW-1185">Reference proteome</keyword>
<evidence type="ECO:0000259" key="9">
    <source>
        <dbReference type="PROSITE" id="PS50158"/>
    </source>
</evidence>
<dbReference type="EMBL" id="CABPRJ010000013">
    <property type="protein sequence ID" value="VVC25463.1"/>
    <property type="molecule type" value="Genomic_DNA"/>
</dbReference>
<evidence type="ECO:0000256" key="2">
    <source>
        <dbReference type="ARBA" id="ARBA00022723"/>
    </source>
</evidence>
<dbReference type="PANTHER" id="PTHR15439:SF0">
    <property type="entry name" value="CELL DIVISION CYCLE AND APOPTOSIS REGULATOR PROTEIN 1-RELATED"/>
    <property type="match status" value="1"/>
</dbReference>
<feature type="compositionally biased region" description="Polar residues" evidence="7">
    <location>
        <begin position="1293"/>
        <end position="1314"/>
    </location>
</feature>
<evidence type="ECO:0000256" key="4">
    <source>
        <dbReference type="ARBA" id="ARBA00022833"/>
    </source>
</evidence>
<dbReference type="InterPro" id="IPR001841">
    <property type="entry name" value="Znf_RING"/>
</dbReference>
<evidence type="ECO:0000259" key="10">
    <source>
        <dbReference type="PROSITE" id="PS51282"/>
    </source>
</evidence>
<keyword evidence="2" id="KW-0479">Metal-binding</keyword>
<feature type="domain" description="CCHC-type" evidence="9">
    <location>
        <begin position="163"/>
        <end position="178"/>
    </location>
</feature>
<dbReference type="Pfam" id="PF13696">
    <property type="entry name" value="zf-CCHC_2"/>
    <property type="match status" value="1"/>
</dbReference>
<feature type="compositionally biased region" description="Polar residues" evidence="7">
    <location>
        <begin position="1035"/>
        <end position="1044"/>
    </location>
</feature>
<evidence type="ECO:0000256" key="5">
    <source>
        <dbReference type="ARBA" id="ARBA00023242"/>
    </source>
</evidence>
<dbReference type="Gene3D" id="3.30.40.10">
    <property type="entry name" value="Zinc/RING finger domain, C3HC4 (zinc finger)"/>
    <property type="match status" value="1"/>
</dbReference>
<dbReference type="InterPro" id="IPR014891">
    <property type="entry name" value="DWNN_domain"/>
</dbReference>
<feature type="region of interest" description="Disordered" evidence="7">
    <location>
        <begin position="1074"/>
        <end position="1096"/>
    </location>
</feature>
<dbReference type="InterPro" id="IPR033489">
    <property type="entry name" value="RBBP6"/>
</dbReference>
<dbReference type="Gene3D" id="4.10.60.10">
    <property type="entry name" value="Zinc finger, CCHC-type"/>
    <property type="match status" value="1"/>
</dbReference>
<keyword evidence="4" id="KW-0862">Zinc</keyword>
<dbReference type="GO" id="GO:0006397">
    <property type="term" value="P:mRNA processing"/>
    <property type="evidence" value="ECO:0007669"/>
    <property type="project" value="InterPro"/>
</dbReference>
<proteinExistence type="predicted"/>
<feature type="compositionally biased region" description="Polar residues" evidence="7">
    <location>
        <begin position="417"/>
        <end position="428"/>
    </location>
</feature>
<feature type="compositionally biased region" description="Basic and acidic residues" evidence="7">
    <location>
        <begin position="1317"/>
        <end position="1350"/>
    </location>
</feature>
<dbReference type="GO" id="GO:0006511">
    <property type="term" value="P:ubiquitin-dependent protein catabolic process"/>
    <property type="evidence" value="ECO:0007669"/>
    <property type="project" value="TreeGrafter"/>
</dbReference>
<dbReference type="GO" id="GO:0005634">
    <property type="term" value="C:nucleus"/>
    <property type="evidence" value="ECO:0007669"/>
    <property type="project" value="UniProtKB-SubCell"/>
</dbReference>
<evidence type="ECO:0000256" key="6">
    <source>
        <dbReference type="PROSITE-ProRule" id="PRU00047"/>
    </source>
</evidence>
<evidence type="ECO:0000259" key="8">
    <source>
        <dbReference type="PROSITE" id="PS50089"/>
    </source>
</evidence>
<feature type="compositionally biased region" description="Low complexity" evidence="7">
    <location>
        <begin position="778"/>
        <end position="797"/>
    </location>
</feature>
<evidence type="ECO:0000256" key="1">
    <source>
        <dbReference type="ARBA" id="ARBA00004123"/>
    </source>
</evidence>
<dbReference type="GO" id="GO:0016567">
    <property type="term" value="P:protein ubiquitination"/>
    <property type="evidence" value="ECO:0007669"/>
    <property type="project" value="InterPro"/>
</dbReference>
<feature type="domain" description="RING-type" evidence="8">
    <location>
        <begin position="254"/>
        <end position="295"/>
    </location>
</feature>
<reference evidence="11 12" key="1">
    <citation type="submission" date="2019-08" db="EMBL/GenBank/DDBJ databases">
        <authorList>
            <person name="Alioto T."/>
            <person name="Alioto T."/>
            <person name="Gomez Garrido J."/>
        </authorList>
    </citation>
    <scope>NUCLEOTIDE SEQUENCE [LARGE SCALE GENOMIC DNA]</scope>
</reference>
<feature type="region of interest" description="Disordered" evidence="7">
    <location>
        <begin position="1248"/>
        <end position="1608"/>
    </location>
</feature>
<dbReference type="Gene3D" id="3.10.20.90">
    <property type="entry name" value="Phosphatidylinositol 3-kinase Catalytic Subunit, Chain A, domain 1"/>
    <property type="match status" value="1"/>
</dbReference>
<protein>
    <submittedName>
        <fullName evidence="11">Zinc finger, RING-type,Zinc finger, RING/FYVE/PHD-type,Zinc knuckle CX2CX3GHX4C,DWNN</fullName>
    </submittedName>
</protein>
<dbReference type="InterPro" id="IPR001878">
    <property type="entry name" value="Znf_CCHC"/>
</dbReference>
<feature type="region of interest" description="Disordered" evidence="7">
    <location>
        <begin position="883"/>
        <end position="1044"/>
    </location>
</feature>
<dbReference type="FunFam" id="3.10.20.90:FF:000070">
    <property type="entry name" value="E3 ubiquitin-protein ligase RBBP6 isoform X2"/>
    <property type="match status" value="1"/>
</dbReference>
<dbReference type="SMART" id="SM01180">
    <property type="entry name" value="DWNN"/>
    <property type="match status" value="1"/>
</dbReference>
<feature type="compositionally biased region" description="Basic residues" evidence="7">
    <location>
        <begin position="896"/>
        <end position="910"/>
    </location>
</feature>
<feature type="compositionally biased region" description="Basic residues" evidence="7">
    <location>
        <begin position="735"/>
        <end position="745"/>
    </location>
</feature>
<feature type="compositionally biased region" description="Basic residues" evidence="7">
    <location>
        <begin position="655"/>
        <end position="674"/>
    </location>
</feature>
<comment type="subcellular location">
    <subcellularLocation>
        <location evidence="1">Nucleus</location>
    </subcellularLocation>
</comment>
<name>A0A5E4M2E5_9HEMI</name>
<dbReference type="InterPro" id="IPR013083">
    <property type="entry name" value="Znf_RING/FYVE/PHD"/>
</dbReference>
<feature type="compositionally biased region" description="Low complexity" evidence="7">
    <location>
        <begin position="406"/>
        <end position="416"/>
    </location>
</feature>
<feature type="compositionally biased region" description="Basic and acidic residues" evidence="7">
    <location>
        <begin position="911"/>
        <end position="931"/>
    </location>
</feature>
<evidence type="ECO:0000313" key="11">
    <source>
        <dbReference type="EMBL" id="VVC25463.1"/>
    </source>
</evidence>
<feature type="compositionally biased region" description="Basic residues" evidence="7">
    <location>
        <begin position="1580"/>
        <end position="1608"/>
    </location>
</feature>
<feature type="compositionally biased region" description="Basic and acidic residues" evidence="7">
    <location>
        <begin position="1003"/>
        <end position="1022"/>
    </location>
</feature>
<organism evidence="11 12">
    <name type="scientific">Cinara cedri</name>
    <dbReference type="NCBI Taxonomy" id="506608"/>
    <lineage>
        <taxon>Eukaryota</taxon>
        <taxon>Metazoa</taxon>
        <taxon>Ecdysozoa</taxon>
        <taxon>Arthropoda</taxon>
        <taxon>Hexapoda</taxon>
        <taxon>Insecta</taxon>
        <taxon>Pterygota</taxon>
        <taxon>Neoptera</taxon>
        <taxon>Paraneoptera</taxon>
        <taxon>Hemiptera</taxon>
        <taxon>Sternorrhyncha</taxon>
        <taxon>Aphidomorpha</taxon>
        <taxon>Aphidoidea</taxon>
        <taxon>Aphididae</taxon>
        <taxon>Lachninae</taxon>
        <taxon>Cinara</taxon>
    </lineage>
</organism>
<dbReference type="Proteomes" id="UP000325440">
    <property type="component" value="Unassembled WGS sequence"/>
</dbReference>
<dbReference type="PANTHER" id="PTHR15439">
    <property type="entry name" value="RETINOBLASTOMA-BINDING PROTEIN 6"/>
    <property type="match status" value="1"/>
</dbReference>
<feature type="compositionally biased region" description="Polar residues" evidence="7">
    <location>
        <begin position="532"/>
        <end position="541"/>
    </location>
</feature>
<gene>
    <name evidence="11" type="ORF">CINCED_3A019308</name>
</gene>
<feature type="compositionally biased region" description="Basic residues" evidence="7">
    <location>
        <begin position="1539"/>
        <end position="1559"/>
    </location>
</feature>
<feature type="compositionally biased region" description="Low complexity" evidence="7">
    <location>
        <begin position="698"/>
        <end position="707"/>
    </location>
</feature>
<evidence type="ECO:0000256" key="3">
    <source>
        <dbReference type="ARBA" id="ARBA00022771"/>
    </source>
</evidence>
<dbReference type="SUPFAM" id="SSF57756">
    <property type="entry name" value="Retrovirus zinc finger-like domains"/>
    <property type="match status" value="1"/>
</dbReference>
<sequence length="1608" mass="185565">MSVHYKFKSAISYDTITFDGLHISVKDLKKAILHQKQIGKNTDFDLQVTNAQTNDEYNDDQTLIPKNTSLIVSRIPLTSQQKKAWERAEQNNQLVLSKQILNLDSHEPDSVKLKGADLLGSDASEEDKINAMMAQSTQEYDPSNFVKIRGGNQFGEVPQNYICHRCHNPGHWIKNCPNNNTVSEPIDIKKATGIPRGFLVPVDGPSVPGAMLTGLGTFAVPSIDQEAYKQCMKPQKKQETEEEEKVIIPDDLLCNLCSDLLTDAIMMPCCGTSFCDECIRNALLESEENECPDCHGKEISPETLIPNRYLRNAVNSFKDKTGYSKRIEVSKEKSDPIEDQPLVPQIDNIEPSKDEVIIPVKTQTPPPVTSTEVPRDEIYQKIVAVGDSIDKTRRNYSAIDTIHNNINNNNSHNHSNFKTQNQSQGPPVSVSNINRPNNSNMHIPVHSNFQNNRHTLTKLSESRVSHNMPRFNSQSLSIPPHHHLRNCLPVGPADISVPPPPFAHPPPSMQPDAGYSQMQPMHNNPPPPGLDRNSSPANASSDEGMHPPELTHHQMDKFENPTGNLQPMMRPSYPAGYYPPPISNYDPYNNMPMDIRNHRGFHRGYSRRPTRGQPMGGNYRPDFRNGGNYINNKRTIDDPLAVFQRILRERDNKRRDMRGRHSMSRSRSRSLSRSRSRERSRSLSRSPSRMIQHRPRSISRSPLLRRSITPRRRTRTRSRSPIRKRKKSLSPVKRLPAKSRRRTRSPSRDIPGRRSRSLSLHRRTRSRSRSPTHRNRMSPSPRFRSRSPSFYSSPARFNNYHREDDNYGHKGTNWRGRGTWNKGPQPYQQSHRYRGQFEGHFDLGIDRPPEYTTNYAQFDPHFAMDPNLVRDWDEIRDKEIREREKEKKEAEEKLNIKSKSRSPIKHHKIERQRLELKPSPEKNQKDLDKKDKGKRKKKKDADVDKKKKKKSREKKEKDDNKKVDDKEDGSIEIETKVEIETGQENQEPAAPGTSESPPPFDSVPEKNDDIKIKREENVKDELYGDLDEEAPVDTSWGSYKSPNNTETVLKTINEQDSIEEKPKESEVLAELPERSKWEVEEDVPGTLDDKFDSDKQPKEDLLINSEFQNDSNQVSVTNEVLKRAENAIFQKTVRTLDVPGKKTIVDKTDGTRDKKTEIFKDKKNEPEKYLSKEKKPDIVKEKKTDICKEKKTENVKERKVDVIKDKKVDTIKDKKPDVSKDFKDKKADVHKDKKTNLKDKKLDIVVKDRKTDREQKSNDKSEIKTSSEKLLKKDELTTKHKDKKKIESEAALDSSSIQREARKSGNSIQITIPTDTLDDKKIKDGTKRISAKDRLGEKIEDKDDKHFKSRNEKRKASRSPIRVHSTLIVPEQLGRKIRATSKSHRDMLKKDHGNSKNERNVMSTHRLPRREDDKKLDQQKKSSETRRVVVRTEDKHHRASEQKIVAKKDDRSEKKDFKKKEEKREQDVKKIKPKEKALEKKERKNRRLEPDLKVCDETMFETNEDDDEDIKKLSKDKETDDSESSFSSSSSSSDSSPVRTKKKKKTKKRKKKHGKKKKVASSTDTDDSETSSESDETSSKHKKKKKKEQRKHKIHKKPIKKKKKTKHR</sequence>
<feature type="compositionally biased region" description="Basic and acidic residues" evidence="7">
    <location>
        <begin position="1509"/>
        <end position="1518"/>
    </location>
</feature>
<dbReference type="GO" id="GO:0061630">
    <property type="term" value="F:ubiquitin protein ligase activity"/>
    <property type="evidence" value="ECO:0007669"/>
    <property type="project" value="InterPro"/>
</dbReference>
<feature type="compositionally biased region" description="Pro residues" evidence="7">
    <location>
        <begin position="497"/>
        <end position="509"/>
    </location>
</feature>
<feature type="region of interest" description="Disordered" evidence="7">
    <location>
        <begin position="1167"/>
        <end position="1186"/>
    </location>
</feature>
<dbReference type="CDD" id="cd16620">
    <property type="entry name" value="vRING-HC-C4C4_RBBP6"/>
    <property type="match status" value="1"/>
</dbReference>
<dbReference type="PROSITE" id="PS50089">
    <property type="entry name" value="ZF_RING_2"/>
    <property type="match status" value="1"/>
</dbReference>
<feature type="compositionally biased region" description="Acidic residues" evidence="7">
    <location>
        <begin position="1564"/>
        <end position="1576"/>
    </location>
</feature>
<feature type="compositionally biased region" description="Basic and acidic residues" evidence="7">
    <location>
        <begin position="1383"/>
        <end position="1399"/>
    </location>
</feature>
<dbReference type="PROSITE" id="PS51282">
    <property type="entry name" value="DWNN"/>
    <property type="match status" value="1"/>
</dbReference>
<evidence type="ECO:0000313" key="12">
    <source>
        <dbReference type="Proteomes" id="UP000325440"/>
    </source>
</evidence>